<protein>
    <submittedName>
        <fullName evidence="1">Uncharacterized protein</fullName>
    </submittedName>
</protein>
<gene>
    <name evidence="1" type="ORF">EVAR_9156_1</name>
</gene>
<name>A0A4C1TWE9_EUMVA</name>
<keyword evidence="2" id="KW-1185">Reference proteome</keyword>
<evidence type="ECO:0000313" key="1">
    <source>
        <dbReference type="EMBL" id="GBP18310.1"/>
    </source>
</evidence>
<sequence length="87" mass="10364">MVAPHVINRDWIRWKVWHFQFYKLPSCTRPFPRFDSDERPIDWVLNLKQIIPLVQYIVGHVKLRSFIDSGRLDSPKRSEPACTAESQ</sequence>
<comment type="caution">
    <text evidence="1">The sequence shown here is derived from an EMBL/GenBank/DDBJ whole genome shotgun (WGS) entry which is preliminary data.</text>
</comment>
<organism evidence="1 2">
    <name type="scientific">Eumeta variegata</name>
    <name type="common">Bagworm moth</name>
    <name type="synonym">Eumeta japonica</name>
    <dbReference type="NCBI Taxonomy" id="151549"/>
    <lineage>
        <taxon>Eukaryota</taxon>
        <taxon>Metazoa</taxon>
        <taxon>Ecdysozoa</taxon>
        <taxon>Arthropoda</taxon>
        <taxon>Hexapoda</taxon>
        <taxon>Insecta</taxon>
        <taxon>Pterygota</taxon>
        <taxon>Neoptera</taxon>
        <taxon>Endopterygota</taxon>
        <taxon>Lepidoptera</taxon>
        <taxon>Glossata</taxon>
        <taxon>Ditrysia</taxon>
        <taxon>Tineoidea</taxon>
        <taxon>Psychidae</taxon>
        <taxon>Oiketicinae</taxon>
        <taxon>Eumeta</taxon>
    </lineage>
</organism>
<dbReference type="AlphaFoldDB" id="A0A4C1TWE9"/>
<accession>A0A4C1TWE9</accession>
<evidence type="ECO:0000313" key="2">
    <source>
        <dbReference type="Proteomes" id="UP000299102"/>
    </source>
</evidence>
<dbReference type="EMBL" id="BGZK01000095">
    <property type="protein sequence ID" value="GBP18310.1"/>
    <property type="molecule type" value="Genomic_DNA"/>
</dbReference>
<reference evidence="1 2" key="1">
    <citation type="journal article" date="2019" name="Commun. Biol.">
        <title>The bagworm genome reveals a unique fibroin gene that provides high tensile strength.</title>
        <authorList>
            <person name="Kono N."/>
            <person name="Nakamura H."/>
            <person name="Ohtoshi R."/>
            <person name="Tomita M."/>
            <person name="Numata K."/>
            <person name="Arakawa K."/>
        </authorList>
    </citation>
    <scope>NUCLEOTIDE SEQUENCE [LARGE SCALE GENOMIC DNA]</scope>
</reference>
<dbReference type="Proteomes" id="UP000299102">
    <property type="component" value="Unassembled WGS sequence"/>
</dbReference>
<proteinExistence type="predicted"/>